<dbReference type="Proteomes" id="UP000030004">
    <property type="component" value="Unassembled WGS sequence"/>
</dbReference>
<sequence length="142" mass="15583">MGGFADTFVTRVPGQVPLSDYVAAFYTSPVFKAERLILRLAGHPSTDDDAIAVAQGTKDRFAIWRDPIRTQTELLMQEASGATASWFMVEPGSEETTLYFGSHVRPRADGSGMPFLFKVLAGFHNVYSHALLSAAARRLRAM</sequence>
<evidence type="ECO:0000313" key="2">
    <source>
        <dbReference type="Proteomes" id="UP000030004"/>
    </source>
</evidence>
<dbReference type="AlphaFoldDB" id="A0A0A0EJQ3"/>
<organism evidence="1 2">
    <name type="scientific">Pseudooceanicola atlanticus</name>
    <dbReference type="NCBI Taxonomy" id="1461694"/>
    <lineage>
        <taxon>Bacteria</taxon>
        <taxon>Pseudomonadati</taxon>
        <taxon>Pseudomonadota</taxon>
        <taxon>Alphaproteobacteria</taxon>
        <taxon>Rhodobacterales</taxon>
        <taxon>Paracoccaceae</taxon>
        <taxon>Pseudooceanicola</taxon>
    </lineage>
</organism>
<accession>A0A0A0EJQ3</accession>
<comment type="caution">
    <text evidence="1">The sequence shown here is derived from an EMBL/GenBank/DDBJ whole genome shotgun (WGS) entry which is preliminary data.</text>
</comment>
<keyword evidence="2" id="KW-1185">Reference proteome</keyword>
<evidence type="ECO:0008006" key="3">
    <source>
        <dbReference type="Google" id="ProtNLM"/>
    </source>
</evidence>
<gene>
    <name evidence="1" type="ORF">ATO9_03425</name>
</gene>
<name>A0A0A0EJQ3_9RHOB</name>
<proteinExistence type="predicted"/>
<dbReference type="eggNOG" id="ENOG5032U96">
    <property type="taxonomic scope" value="Bacteria"/>
</dbReference>
<dbReference type="EMBL" id="AQQX01000001">
    <property type="protein sequence ID" value="KGM50550.1"/>
    <property type="molecule type" value="Genomic_DNA"/>
</dbReference>
<protein>
    <recommendedName>
        <fullName evidence="3">Polyketide cyclase</fullName>
    </recommendedName>
</protein>
<reference evidence="1 2" key="1">
    <citation type="journal article" date="2015" name="Antonie Van Leeuwenhoek">
        <title>Pseudooceanicola atlanticus gen. nov. sp. nov., isolated from surface seawater of the Atlantic Ocean and reclassification of Oceanicola batsensis, Oceanicola marinus, Oceanicola nitratireducens, Oceanicola nanhaiensis, Oceanicola antarcticus and Oceanicola flagellatus, as Pseudooceanicola batsensis comb. nov., Pseudooceanicola marinus comb. nov., Pseudooceanicola nitratireducens comb. nov., Pseudooceanicola nanhaiensis comb. nov., Pseudooceanicola antarcticus comb. nov., and Pseudooceanicola flagellatus comb. nov.</title>
        <authorList>
            <person name="Lai Q."/>
            <person name="Li G."/>
            <person name="Liu X."/>
            <person name="Du Y."/>
            <person name="Sun F."/>
            <person name="Shao Z."/>
        </authorList>
    </citation>
    <scope>NUCLEOTIDE SEQUENCE [LARGE SCALE GENOMIC DNA]</scope>
    <source>
        <strain evidence="1 2">22II-s11g</strain>
    </source>
</reference>
<evidence type="ECO:0000313" key="1">
    <source>
        <dbReference type="EMBL" id="KGM50550.1"/>
    </source>
</evidence>